<gene>
    <name evidence="1" type="ORF">GCM10010178_85290</name>
</gene>
<sequence length="72" mass="7718">METTGRSEHERTVLGSSPQFLDIVAAWGHDTSGDDADLIGEHRSTQTVSRAAPASFNSWAIERTVMVAGDST</sequence>
<accession>A0ABQ2VGC7</accession>
<protein>
    <submittedName>
        <fullName evidence="1">Uncharacterized protein</fullName>
    </submittedName>
</protein>
<comment type="caution">
    <text evidence="1">The sequence shown here is derived from an EMBL/GenBank/DDBJ whole genome shotgun (WGS) entry which is preliminary data.</text>
</comment>
<dbReference type="EMBL" id="BMRE01000077">
    <property type="protein sequence ID" value="GGU81541.1"/>
    <property type="molecule type" value="Genomic_DNA"/>
</dbReference>
<evidence type="ECO:0000313" key="1">
    <source>
        <dbReference type="EMBL" id="GGU81541.1"/>
    </source>
</evidence>
<organism evidence="1 2">
    <name type="scientific">Lentzea flava</name>
    <dbReference type="NCBI Taxonomy" id="103732"/>
    <lineage>
        <taxon>Bacteria</taxon>
        <taxon>Bacillati</taxon>
        <taxon>Actinomycetota</taxon>
        <taxon>Actinomycetes</taxon>
        <taxon>Pseudonocardiales</taxon>
        <taxon>Pseudonocardiaceae</taxon>
        <taxon>Lentzea</taxon>
    </lineage>
</organism>
<name>A0ABQ2VGC7_9PSEU</name>
<evidence type="ECO:0000313" key="2">
    <source>
        <dbReference type="Proteomes" id="UP000649573"/>
    </source>
</evidence>
<dbReference type="Proteomes" id="UP000649573">
    <property type="component" value="Unassembled WGS sequence"/>
</dbReference>
<reference evidence="2" key="1">
    <citation type="journal article" date="2019" name="Int. J. Syst. Evol. Microbiol.">
        <title>The Global Catalogue of Microorganisms (GCM) 10K type strain sequencing project: providing services to taxonomists for standard genome sequencing and annotation.</title>
        <authorList>
            <consortium name="The Broad Institute Genomics Platform"/>
            <consortium name="The Broad Institute Genome Sequencing Center for Infectious Disease"/>
            <person name="Wu L."/>
            <person name="Ma J."/>
        </authorList>
    </citation>
    <scope>NUCLEOTIDE SEQUENCE [LARGE SCALE GENOMIC DNA]</scope>
    <source>
        <strain evidence="2">JCM 3296</strain>
    </source>
</reference>
<keyword evidence="2" id="KW-1185">Reference proteome</keyword>
<proteinExistence type="predicted"/>